<dbReference type="GO" id="GO:0016787">
    <property type="term" value="F:hydrolase activity"/>
    <property type="evidence" value="ECO:0007669"/>
    <property type="project" value="UniProtKB-KW"/>
</dbReference>
<proteinExistence type="inferred from homology"/>
<sequence length="297" mass="33660">MVKFDIISGFLGAGKTTFIKKILNSVNRHEKIVIIENEFGEVSVDREFLEIEGYEIYELSNGCVCCKLKGDFLLTLKQILNQKVDRIIFEPSGIFILSEITDLFKDFEISSKCFINTVITVVDAENFSEQIQSYSYFFKSQIINASTLVVSKTKFLKPKEVDLIKKELRALNNTAMILAKDWAEIYPQEILDLIDNNPARTLYGDTHSSGHDFETLGIRTSRVLEFNQLKKILEKCIEGAYGNIIRGKGIIKSGDTFLEFQYVGEHFTISESKNATVGVVSFIGNNLQKVTLKEAFL</sequence>
<reference evidence="8 9" key="1">
    <citation type="submission" date="2016-09" db="EMBL/GenBank/DDBJ databases">
        <title>Complete genome of Desulfosporosinus sp. OL.</title>
        <authorList>
            <person name="Mardanov A."/>
            <person name="Beletsky A."/>
            <person name="Panova A."/>
            <person name="Karnachuk O."/>
            <person name="Ravin N."/>
        </authorList>
    </citation>
    <scope>NUCLEOTIDE SEQUENCE [LARGE SCALE GENOMIC DNA]</scope>
    <source>
        <strain evidence="8 9">OL</strain>
    </source>
</reference>
<comment type="caution">
    <text evidence="8">The sequence shown here is derived from an EMBL/GenBank/DDBJ whole genome shotgun (WGS) entry which is preliminary data.</text>
</comment>
<evidence type="ECO:0000259" key="7">
    <source>
        <dbReference type="Pfam" id="PF07683"/>
    </source>
</evidence>
<evidence type="ECO:0000313" key="8">
    <source>
        <dbReference type="EMBL" id="OLN26149.1"/>
    </source>
</evidence>
<dbReference type="STRING" id="1888891.DSOL_5108"/>
<evidence type="ECO:0000256" key="5">
    <source>
        <dbReference type="ARBA" id="ARBA00049117"/>
    </source>
</evidence>
<keyword evidence="3" id="KW-0143">Chaperone</keyword>
<keyword evidence="9" id="KW-1185">Reference proteome</keyword>
<dbReference type="OrthoDB" id="9808822at2"/>
<evidence type="ECO:0000256" key="3">
    <source>
        <dbReference type="ARBA" id="ARBA00023186"/>
    </source>
</evidence>
<comment type="similarity">
    <text evidence="4">Belongs to the SIMIBI class G3E GTPase family. ZNG1 subfamily.</text>
</comment>
<feature type="domain" description="CobW C-terminal" evidence="7">
    <location>
        <begin position="213"/>
        <end position="296"/>
    </location>
</feature>
<evidence type="ECO:0000259" key="6">
    <source>
        <dbReference type="Pfam" id="PF02492"/>
    </source>
</evidence>
<dbReference type="AlphaFoldDB" id="A0A1Q8QFN5"/>
<evidence type="ECO:0000256" key="2">
    <source>
        <dbReference type="ARBA" id="ARBA00022801"/>
    </source>
</evidence>
<dbReference type="InterPro" id="IPR003495">
    <property type="entry name" value="CobW/HypB/UreG_nucleotide-bd"/>
</dbReference>
<feature type="domain" description="CobW/HypB/UreG nucleotide-binding" evidence="6">
    <location>
        <begin position="6"/>
        <end position="177"/>
    </location>
</feature>
<dbReference type="RefSeq" id="WP_075367345.1">
    <property type="nucleotide sequence ID" value="NZ_MLBF01000086.1"/>
</dbReference>
<dbReference type="Pfam" id="PF07683">
    <property type="entry name" value="CobW_C"/>
    <property type="match status" value="1"/>
</dbReference>
<organism evidence="8 9">
    <name type="scientific">Desulfosporosinus metallidurans</name>
    <dbReference type="NCBI Taxonomy" id="1888891"/>
    <lineage>
        <taxon>Bacteria</taxon>
        <taxon>Bacillati</taxon>
        <taxon>Bacillota</taxon>
        <taxon>Clostridia</taxon>
        <taxon>Eubacteriales</taxon>
        <taxon>Desulfitobacteriaceae</taxon>
        <taxon>Desulfosporosinus</taxon>
    </lineage>
</organism>
<dbReference type="SUPFAM" id="SSF90002">
    <property type="entry name" value="Hypothetical protein YjiA, C-terminal domain"/>
    <property type="match status" value="1"/>
</dbReference>
<accession>A0A1Q8QFN5</accession>
<dbReference type="EMBL" id="MLBF01000086">
    <property type="protein sequence ID" value="OLN26149.1"/>
    <property type="molecule type" value="Genomic_DNA"/>
</dbReference>
<dbReference type="Gene3D" id="3.40.50.300">
    <property type="entry name" value="P-loop containing nucleotide triphosphate hydrolases"/>
    <property type="match status" value="1"/>
</dbReference>
<dbReference type="InterPro" id="IPR036627">
    <property type="entry name" value="CobW-likC_sf"/>
</dbReference>
<protein>
    <submittedName>
        <fullName evidence="8">Putative metal chaperone, involved in Zn homeostasis, GTPase of COG0523 family</fullName>
    </submittedName>
</protein>
<keyword evidence="1" id="KW-0547">Nucleotide-binding</keyword>
<dbReference type="GO" id="GO:0005737">
    <property type="term" value="C:cytoplasm"/>
    <property type="evidence" value="ECO:0007669"/>
    <property type="project" value="TreeGrafter"/>
</dbReference>
<evidence type="ECO:0000256" key="4">
    <source>
        <dbReference type="ARBA" id="ARBA00034320"/>
    </source>
</evidence>
<dbReference type="CDD" id="cd03112">
    <property type="entry name" value="CobW-like"/>
    <property type="match status" value="1"/>
</dbReference>
<dbReference type="GO" id="GO:0000166">
    <property type="term" value="F:nucleotide binding"/>
    <property type="evidence" value="ECO:0007669"/>
    <property type="project" value="UniProtKB-KW"/>
</dbReference>
<gene>
    <name evidence="8" type="ORF">DSOL_5108</name>
</gene>
<dbReference type="InterPro" id="IPR011629">
    <property type="entry name" value="CobW-like_C"/>
</dbReference>
<dbReference type="PANTHER" id="PTHR13748">
    <property type="entry name" value="COBW-RELATED"/>
    <property type="match status" value="1"/>
</dbReference>
<dbReference type="SUPFAM" id="SSF52540">
    <property type="entry name" value="P-loop containing nucleoside triphosphate hydrolases"/>
    <property type="match status" value="1"/>
</dbReference>
<name>A0A1Q8QFN5_9FIRM</name>
<comment type="catalytic activity">
    <reaction evidence="5">
        <text>GTP + H2O = GDP + phosphate + H(+)</text>
        <dbReference type="Rhea" id="RHEA:19669"/>
        <dbReference type="ChEBI" id="CHEBI:15377"/>
        <dbReference type="ChEBI" id="CHEBI:15378"/>
        <dbReference type="ChEBI" id="CHEBI:37565"/>
        <dbReference type="ChEBI" id="CHEBI:43474"/>
        <dbReference type="ChEBI" id="CHEBI:58189"/>
    </reaction>
    <physiologicalReaction direction="left-to-right" evidence="5">
        <dbReference type="Rhea" id="RHEA:19670"/>
    </physiologicalReaction>
</comment>
<dbReference type="InterPro" id="IPR051316">
    <property type="entry name" value="Zinc-reg_GTPase_activator"/>
</dbReference>
<evidence type="ECO:0000256" key="1">
    <source>
        <dbReference type="ARBA" id="ARBA00022741"/>
    </source>
</evidence>
<dbReference type="PANTHER" id="PTHR13748:SF62">
    <property type="entry name" value="COBW DOMAIN-CONTAINING PROTEIN"/>
    <property type="match status" value="1"/>
</dbReference>
<dbReference type="Proteomes" id="UP000186102">
    <property type="component" value="Unassembled WGS sequence"/>
</dbReference>
<keyword evidence="2" id="KW-0378">Hydrolase</keyword>
<dbReference type="Pfam" id="PF02492">
    <property type="entry name" value="cobW"/>
    <property type="match status" value="1"/>
</dbReference>
<dbReference type="InterPro" id="IPR027417">
    <property type="entry name" value="P-loop_NTPase"/>
</dbReference>
<evidence type="ECO:0000313" key="9">
    <source>
        <dbReference type="Proteomes" id="UP000186102"/>
    </source>
</evidence>
<dbReference type="Gene3D" id="3.30.1220.10">
    <property type="entry name" value="CobW-like, C-terminal domain"/>
    <property type="match status" value="1"/>
</dbReference>